<evidence type="ECO:0000313" key="3">
    <source>
        <dbReference type="Proteomes" id="UP000234681"/>
    </source>
</evidence>
<protein>
    <submittedName>
        <fullName evidence="2">RCG60833, isoform CRA_b</fullName>
    </submittedName>
</protein>
<name>A6JJW5_RAT</name>
<feature type="region of interest" description="Disordered" evidence="1">
    <location>
        <begin position="1"/>
        <end position="37"/>
    </location>
</feature>
<gene>
    <name evidence="2" type="ORF">rCG_60833</name>
</gene>
<evidence type="ECO:0000256" key="1">
    <source>
        <dbReference type="SAM" id="MobiDB-lite"/>
    </source>
</evidence>
<reference evidence="3" key="1">
    <citation type="submission" date="2005-09" db="EMBL/GenBank/DDBJ databases">
        <authorList>
            <person name="Mural R.J."/>
            <person name="Li P.W."/>
            <person name="Adams M.D."/>
            <person name="Amanatides P.G."/>
            <person name="Baden-Tillson H."/>
            <person name="Barnstead M."/>
            <person name="Chin S.H."/>
            <person name="Dew I."/>
            <person name="Evans C.A."/>
            <person name="Ferriera S."/>
            <person name="Flanigan M."/>
            <person name="Fosler C."/>
            <person name="Glodek A."/>
            <person name="Gu Z."/>
            <person name="Holt R.A."/>
            <person name="Jennings D."/>
            <person name="Kraft C.L."/>
            <person name="Lu F."/>
            <person name="Nguyen T."/>
            <person name="Nusskern D.R."/>
            <person name="Pfannkoch C.M."/>
            <person name="Sitter C."/>
            <person name="Sutton G.G."/>
            <person name="Venter J.C."/>
            <person name="Wang Z."/>
            <person name="Woodage T."/>
            <person name="Zheng X.H."/>
            <person name="Zhong F."/>
        </authorList>
    </citation>
    <scope>NUCLEOTIDE SEQUENCE [LARGE SCALE GENOMIC DNA]</scope>
    <source>
        <strain>BN</strain>
        <strain evidence="3">Sprague-Dawley</strain>
    </source>
</reference>
<evidence type="ECO:0000313" key="2">
    <source>
        <dbReference type="EMBL" id="EDL96981.1"/>
    </source>
</evidence>
<dbReference type="AlphaFoldDB" id="A6JJW5"/>
<feature type="compositionally biased region" description="Polar residues" evidence="1">
    <location>
        <begin position="1"/>
        <end position="15"/>
    </location>
</feature>
<organism evidence="2 3">
    <name type="scientific">Rattus norvegicus</name>
    <name type="common">Rat</name>
    <dbReference type="NCBI Taxonomy" id="10116"/>
    <lineage>
        <taxon>Eukaryota</taxon>
        <taxon>Metazoa</taxon>
        <taxon>Chordata</taxon>
        <taxon>Craniata</taxon>
        <taxon>Vertebrata</taxon>
        <taxon>Euteleostomi</taxon>
        <taxon>Mammalia</taxon>
        <taxon>Eutheria</taxon>
        <taxon>Euarchontoglires</taxon>
        <taxon>Glires</taxon>
        <taxon>Rodentia</taxon>
        <taxon>Myomorpha</taxon>
        <taxon>Muroidea</taxon>
        <taxon>Muridae</taxon>
        <taxon>Murinae</taxon>
        <taxon>Rattus</taxon>
    </lineage>
</organism>
<accession>A6JJW5</accession>
<proteinExistence type="predicted"/>
<sequence length="124" mass="13075">MFFPPCTQSAPQQRGPSAEAPALILASGPRPAPHSRATQGTVQVCLAFTTAVKPQLSGPTWPSSVRRRVPFLGPQVPRALGGGAGDHVPRDRSQVHACWGSWAGEEGLVPYSICSVKFVKCKGS</sequence>
<dbReference type="EMBL" id="CH473988">
    <property type="protein sequence ID" value="EDL96981.1"/>
    <property type="molecule type" value="Genomic_DNA"/>
</dbReference>
<dbReference type="Proteomes" id="UP000234681">
    <property type="component" value="Chromosome 20"/>
</dbReference>